<feature type="compositionally biased region" description="Polar residues" evidence="1">
    <location>
        <begin position="105"/>
        <end position="114"/>
    </location>
</feature>
<feature type="region of interest" description="Disordered" evidence="1">
    <location>
        <begin position="43"/>
        <end position="159"/>
    </location>
</feature>
<dbReference type="Proteomes" id="UP000507470">
    <property type="component" value="Unassembled WGS sequence"/>
</dbReference>
<keyword evidence="3" id="KW-1185">Reference proteome</keyword>
<dbReference type="EMBL" id="CACVKT020003720">
    <property type="protein sequence ID" value="CAC5385479.1"/>
    <property type="molecule type" value="Genomic_DNA"/>
</dbReference>
<evidence type="ECO:0000313" key="2">
    <source>
        <dbReference type="EMBL" id="CAC5385479.1"/>
    </source>
</evidence>
<sequence>MDNEPSTSSGIKRSIPKELQDEVDVIATKLPRVIDESLHLRYYSSGEDENSSKSQKGETTTSGNMAGACGGPEDIPDESMSALECSRVTVSRSSTPSIRSYSNTPTNLESTPCSKRTIIPTFHRTPLSGEVRSSRSPTPVTEGISRKEQTTASANKVKL</sequence>
<name>A0A6J8BRZ4_MYTCO</name>
<protein>
    <submittedName>
        <fullName evidence="2">Uncharacterized protein</fullName>
    </submittedName>
</protein>
<feature type="compositionally biased region" description="Polar residues" evidence="1">
    <location>
        <begin position="52"/>
        <end position="64"/>
    </location>
</feature>
<feature type="compositionally biased region" description="Polar residues" evidence="1">
    <location>
        <begin position="150"/>
        <end position="159"/>
    </location>
</feature>
<dbReference type="AlphaFoldDB" id="A0A6J8BRZ4"/>
<evidence type="ECO:0000313" key="3">
    <source>
        <dbReference type="Proteomes" id="UP000507470"/>
    </source>
</evidence>
<proteinExistence type="predicted"/>
<reference evidence="2 3" key="1">
    <citation type="submission" date="2020-06" db="EMBL/GenBank/DDBJ databases">
        <authorList>
            <person name="Li R."/>
            <person name="Bekaert M."/>
        </authorList>
    </citation>
    <scope>NUCLEOTIDE SEQUENCE [LARGE SCALE GENOMIC DNA]</scope>
    <source>
        <strain evidence="3">wild</strain>
    </source>
</reference>
<feature type="region of interest" description="Disordered" evidence="1">
    <location>
        <begin position="1"/>
        <end position="22"/>
    </location>
</feature>
<evidence type="ECO:0000256" key="1">
    <source>
        <dbReference type="SAM" id="MobiDB-lite"/>
    </source>
</evidence>
<feature type="compositionally biased region" description="Polar residues" evidence="1">
    <location>
        <begin position="1"/>
        <end position="11"/>
    </location>
</feature>
<organism evidence="2 3">
    <name type="scientific">Mytilus coruscus</name>
    <name type="common">Sea mussel</name>
    <dbReference type="NCBI Taxonomy" id="42192"/>
    <lineage>
        <taxon>Eukaryota</taxon>
        <taxon>Metazoa</taxon>
        <taxon>Spiralia</taxon>
        <taxon>Lophotrochozoa</taxon>
        <taxon>Mollusca</taxon>
        <taxon>Bivalvia</taxon>
        <taxon>Autobranchia</taxon>
        <taxon>Pteriomorphia</taxon>
        <taxon>Mytilida</taxon>
        <taxon>Mytiloidea</taxon>
        <taxon>Mytilidae</taxon>
        <taxon>Mytilinae</taxon>
        <taxon>Mytilus</taxon>
    </lineage>
</organism>
<feature type="compositionally biased region" description="Low complexity" evidence="1">
    <location>
        <begin position="86"/>
        <end position="104"/>
    </location>
</feature>
<gene>
    <name evidence="2" type="ORF">MCOR_21024</name>
</gene>
<accession>A0A6J8BRZ4</accession>